<evidence type="ECO:0000313" key="2">
    <source>
        <dbReference type="Proteomes" id="UP000814176"/>
    </source>
</evidence>
<comment type="caution">
    <text evidence="1">The sequence shown here is derived from an EMBL/GenBank/DDBJ whole genome shotgun (WGS) entry which is preliminary data.</text>
</comment>
<dbReference type="GeneID" id="71998943"/>
<dbReference type="Proteomes" id="UP000814176">
    <property type="component" value="Unassembled WGS sequence"/>
</dbReference>
<organism evidence="1 2">
    <name type="scientific">Rhodofomes roseus</name>
    <dbReference type="NCBI Taxonomy" id="34475"/>
    <lineage>
        <taxon>Eukaryota</taxon>
        <taxon>Fungi</taxon>
        <taxon>Dikarya</taxon>
        <taxon>Basidiomycota</taxon>
        <taxon>Agaricomycotina</taxon>
        <taxon>Agaricomycetes</taxon>
        <taxon>Polyporales</taxon>
        <taxon>Rhodofomes</taxon>
    </lineage>
</organism>
<name>A0ABQ8K1C9_9APHY</name>
<dbReference type="EMBL" id="JADCUA010000033">
    <property type="protein sequence ID" value="KAH9830218.1"/>
    <property type="molecule type" value="Genomic_DNA"/>
</dbReference>
<keyword evidence="2" id="KW-1185">Reference proteome</keyword>
<accession>A0ABQ8K1C9</accession>
<sequence length="104" mass="11643">MSAGVRLLLWSQQAALWPRSPWHTLLTCPIFDMRMLVYFPRRNCQAKTLWSNAMLSSLHQCHLQVETRGIHASGRAGNLTAADAPHSCHTCVRSRKGTVSTQEG</sequence>
<reference evidence="1 2" key="1">
    <citation type="journal article" date="2021" name="Environ. Microbiol.">
        <title>Gene family expansions and transcriptome signatures uncover fungal adaptations to wood decay.</title>
        <authorList>
            <person name="Hage H."/>
            <person name="Miyauchi S."/>
            <person name="Viragh M."/>
            <person name="Drula E."/>
            <person name="Min B."/>
            <person name="Chaduli D."/>
            <person name="Navarro D."/>
            <person name="Favel A."/>
            <person name="Norest M."/>
            <person name="Lesage-Meessen L."/>
            <person name="Balint B."/>
            <person name="Merenyi Z."/>
            <person name="de Eugenio L."/>
            <person name="Morin E."/>
            <person name="Martinez A.T."/>
            <person name="Baldrian P."/>
            <person name="Stursova M."/>
            <person name="Martinez M.J."/>
            <person name="Novotny C."/>
            <person name="Magnuson J.K."/>
            <person name="Spatafora J.W."/>
            <person name="Maurice S."/>
            <person name="Pangilinan J."/>
            <person name="Andreopoulos W."/>
            <person name="LaButti K."/>
            <person name="Hundley H."/>
            <person name="Na H."/>
            <person name="Kuo A."/>
            <person name="Barry K."/>
            <person name="Lipzen A."/>
            <person name="Henrissat B."/>
            <person name="Riley R."/>
            <person name="Ahrendt S."/>
            <person name="Nagy L.G."/>
            <person name="Grigoriev I.V."/>
            <person name="Martin F."/>
            <person name="Rosso M.N."/>
        </authorList>
    </citation>
    <scope>NUCLEOTIDE SEQUENCE [LARGE SCALE GENOMIC DNA]</scope>
    <source>
        <strain evidence="1 2">CIRM-BRFM 1785</strain>
    </source>
</reference>
<dbReference type="RefSeq" id="XP_047773570.1">
    <property type="nucleotide sequence ID" value="XM_047918211.1"/>
</dbReference>
<gene>
    <name evidence="1" type="ORF">C8Q71DRAFT_382973</name>
</gene>
<protein>
    <recommendedName>
        <fullName evidence="3">Secreted protein</fullName>
    </recommendedName>
</protein>
<evidence type="ECO:0000313" key="1">
    <source>
        <dbReference type="EMBL" id="KAH9830218.1"/>
    </source>
</evidence>
<proteinExistence type="predicted"/>
<evidence type="ECO:0008006" key="3">
    <source>
        <dbReference type="Google" id="ProtNLM"/>
    </source>
</evidence>